<sequence>MFLVDIIGVKQMSGLKEIKVIRKRPEISPNQDQDRESGRSLLETLIRGLVDYPDTVSVTYMVGDKTTVYKVECDQKCLGQVIGCKGKNISGIRAVLSATLARKGIRAIVEIPYFVVEA</sequence>
<dbReference type="PANTHER" id="PTHR34654:SF1">
    <property type="entry name" value="RNA-BINDING PROTEIN KHPA"/>
    <property type="match status" value="1"/>
</dbReference>
<keyword evidence="3" id="KW-0143">Chaperone</keyword>
<dbReference type="EMBL" id="CP020946">
    <property type="protein sequence ID" value="ASD63478.1"/>
    <property type="molecule type" value="Genomic_DNA"/>
</dbReference>
<comment type="similarity">
    <text evidence="3">Belongs to the KhpA RNA-binding protein family.</text>
</comment>
<gene>
    <name evidence="3" type="primary">khpA</name>
    <name evidence="4" type="ORF">B9G79_07795</name>
</gene>
<comment type="subcellular location">
    <subcellularLocation>
        <location evidence="3">Cytoplasm</location>
    </subcellularLocation>
</comment>
<comment type="subunit">
    <text evidence="3">Forms a complex with KhpB.</text>
</comment>
<keyword evidence="3" id="KW-0133">Cell shape</keyword>
<dbReference type="PANTHER" id="PTHR34654">
    <property type="entry name" value="UPF0109 PROTEIN SCO5592"/>
    <property type="match status" value="1"/>
</dbReference>
<dbReference type="GO" id="GO:0005737">
    <property type="term" value="C:cytoplasm"/>
    <property type="evidence" value="ECO:0007669"/>
    <property type="project" value="UniProtKB-SubCell"/>
</dbReference>
<keyword evidence="2 3" id="KW-0694">RNA-binding</keyword>
<dbReference type="GO" id="GO:0071555">
    <property type="term" value="P:cell wall organization"/>
    <property type="evidence" value="ECO:0007669"/>
    <property type="project" value="UniProtKB-KW"/>
</dbReference>
<dbReference type="CDD" id="cd22533">
    <property type="entry name" value="KH-II_YlqC-like"/>
    <property type="match status" value="1"/>
</dbReference>
<evidence type="ECO:0000256" key="1">
    <source>
        <dbReference type="ARBA" id="ARBA00022490"/>
    </source>
</evidence>
<dbReference type="InterPro" id="IPR020627">
    <property type="entry name" value="KhpA"/>
</dbReference>
<keyword evidence="3" id="KW-0961">Cell wall biogenesis/degradation</keyword>
<evidence type="ECO:0000256" key="2">
    <source>
        <dbReference type="ARBA" id="ARBA00022884"/>
    </source>
</evidence>
<reference evidence="4 5" key="1">
    <citation type="submission" date="2017-04" db="EMBL/GenBank/DDBJ databases">
        <title>Whole genome sequence of Bdellovibrio bacteriovorus strain SSB218315.</title>
        <authorList>
            <person name="Oyedara O."/>
            <person name="Rodriguez-Perez M.A."/>
        </authorList>
    </citation>
    <scope>NUCLEOTIDE SEQUENCE [LARGE SCALE GENOMIC DNA]</scope>
    <source>
        <strain evidence="4 5">SSB218315</strain>
    </source>
</reference>
<dbReference type="Pfam" id="PF13083">
    <property type="entry name" value="KH_KhpA-B"/>
    <property type="match status" value="1"/>
</dbReference>
<protein>
    <recommendedName>
        <fullName evidence="3">RNA-binding protein KhpA</fullName>
    </recommendedName>
    <alternativeName>
        <fullName evidence="3">KH-domain protein A</fullName>
    </alternativeName>
</protein>
<keyword evidence="1 3" id="KW-0963">Cytoplasm</keyword>
<dbReference type="Proteomes" id="UP000197003">
    <property type="component" value="Chromosome"/>
</dbReference>
<dbReference type="HAMAP" id="MF_00088">
    <property type="entry name" value="KhpA"/>
    <property type="match status" value="1"/>
</dbReference>
<organism evidence="4 5">
    <name type="scientific">Bdellovibrio bacteriovorus</name>
    <dbReference type="NCBI Taxonomy" id="959"/>
    <lineage>
        <taxon>Bacteria</taxon>
        <taxon>Pseudomonadati</taxon>
        <taxon>Bdellovibrionota</taxon>
        <taxon>Bdellovibrionia</taxon>
        <taxon>Bdellovibrionales</taxon>
        <taxon>Pseudobdellovibrionaceae</taxon>
        <taxon>Bdellovibrio</taxon>
    </lineage>
</organism>
<dbReference type="GO" id="GO:0003723">
    <property type="term" value="F:RNA binding"/>
    <property type="evidence" value="ECO:0007669"/>
    <property type="project" value="UniProtKB-UniRule"/>
</dbReference>
<proteinExistence type="inferred from homology"/>
<dbReference type="InterPro" id="IPR009019">
    <property type="entry name" value="KH_sf_prok-type"/>
</dbReference>
<dbReference type="AlphaFoldDB" id="A0A1Z3N7P5"/>
<evidence type="ECO:0000256" key="3">
    <source>
        <dbReference type="HAMAP-Rule" id="MF_00088"/>
    </source>
</evidence>
<name>A0A1Z3N7P5_BDEBC</name>
<accession>A0A1Z3N7P5</accession>
<dbReference type="SUPFAM" id="SSF54814">
    <property type="entry name" value="Prokaryotic type KH domain (KH-domain type II)"/>
    <property type="match status" value="1"/>
</dbReference>
<evidence type="ECO:0000313" key="5">
    <source>
        <dbReference type="Proteomes" id="UP000197003"/>
    </source>
</evidence>
<evidence type="ECO:0000313" key="4">
    <source>
        <dbReference type="EMBL" id="ASD63478.1"/>
    </source>
</evidence>
<comment type="function">
    <text evidence="3">A probable RNA chaperone. Forms a complex with KhpB which binds to cellular RNA and controls its expression. Plays a role in peptidoglycan (PG) homeostasis and cell length regulation.</text>
</comment>
<dbReference type="GO" id="GO:0009252">
    <property type="term" value="P:peptidoglycan biosynthetic process"/>
    <property type="evidence" value="ECO:0007669"/>
    <property type="project" value="UniProtKB-UniRule"/>
</dbReference>
<dbReference type="GO" id="GO:0008360">
    <property type="term" value="P:regulation of cell shape"/>
    <property type="evidence" value="ECO:0007669"/>
    <property type="project" value="UniProtKB-KW"/>
</dbReference>